<sequence>MLPPGFKKDSRVWLHKNPKPRAEDVDKTAVLRRFLDSDRSAFSETSPCFFVEQPAGKQFKKDSRSWLHKSSIKKQQQKIRRKGPGPVAGDCCREPVRVED</sequence>
<evidence type="ECO:0000313" key="2">
    <source>
        <dbReference type="EMBL" id="KAK7463962.1"/>
    </source>
</evidence>
<dbReference type="Proteomes" id="UP001519460">
    <property type="component" value="Unassembled WGS sequence"/>
</dbReference>
<dbReference type="AlphaFoldDB" id="A0ABD0J7A5"/>
<protein>
    <submittedName>
        <fullName evidence="2">Uncharacterized protein</fullName>
    </submittedName>
</protein>
<feature type="compositionally biased region" description="Basic residues" evidence="1">
    <location>
        <begin position="66"/>
        <end position="83"/>
    </location>
</feature>
<evidence type="ECO:0000313" key="3">
    <source>
        <dbReference type="Proteomes" id="UP001519460"/>
    </source>
</evidence>
<accession>A0ABD0J7A5</accession>
<keyword evidence="3" id="KW-1185">Reference proteome</keyword>
<comment type="caution">
    <text evidence="2">The sequence shown here is derived from an EMBL/GenBank/DDBJ whole genome shotgun (WGS) entry which is preliminary data.</text>
</comment>
<dbReference type="EMBL" id="JACVVK020000595">
    <property type="protein sequence ID" value="KAK7463962.1"/>
    <property type="molecule type" value="Genomic_DNA"/>
</dbReference>
<gene>
    <name evidence="2" type="ORF">BaRGS_00038044</name>
</gene>
<organism evidence="2 3">
    <name type="scientific">Batillaria attramentaria</name>
    <dbReference type="NCBI Taxonomy" id="370345"/>
    <lineage>
        <taxon>Eukaryota</taxon>
        <taxon>Metazoa</taxon>
        <taxon>Spiralia</taxon>
        <taxon>Lophotrochozoa</taxon>
        <taxon>Mollusca</taxon>
        <taxon>Gastropoda</taxon>
        <taxon>Caenogastropoda</taxon>
        <taxon>Sorbeoconcha</taxon>
        <taxon>Cerithioidea</taxon>
        <taxon>Batillariidae</taxon>
        <taxon>Batillaria</taxon>
    </lineage>
</organism>
<name>A0ABD0J7A5_9CAEN</name>
<feature type="region of interest" description="Disordered" evidence="1">
    <location>
        <begin position="61"/>
        <end position="90"/>
    </location>
</feature>
<evidence type="ECO:0000256" key="1">
    <source>
        <dbReference type="SAM" id="MobiDB-lite"/>
    </source>
</evidence>
<proteinExistence type="predicted"/>
<reference evidence="2 3" key="1">
    <citation type="journal article" date="2023" name="Sci. Data">
        <title>Genome assembly of the Korean intertidal mud-creeper Batillaria attramentaria.</title>
        <authorList>
            <person name="Patra A.K."/>
            <person name="Ho P.T."/>
            <person name="Jun S."/>
            <person name="Lee S.J."/>
            <person name="Kim Y."/>
            <person name="Won Y.J."/>
        </authorList>
    </citation>
    <scope>NUCLEOTIDE SEQUENCE [LARGE SCALE GENOMIC DNA]</scope>
    <source>
        <strain evidence="2">Wonlab-2016</strain>
    </source>
</reference>